<dbReference type="Pfam" id="PF01323">
    <property type="entry name" value="DSBA"/>
    <property type="match status" value="1"/>
</dbReference>
<dbReference type="OrthoDB" id="9799122at2"/>
<keyword evidence="3" id="KW-1185">Reference proteome</keyword>
<dbReference type="PANTHER" id="PTHR13887">
    <property type="entry name" value="GLUTATHIONE S-TRANSFERASE KAPPA"/>
    <property type="match status" value="1"/>
</dbReference>
<accession>A0A1G7YPU2</accession>
<dbReference type="RefSeq" id="WP_091255966.1">
    <property type="nucleotide sequence ID" value="NZ_FNDB01000003.1"/>
</dbReference>
<dbReference type="Gene3D" id="3.40.30.10">
    <property type="entry name" value="Glutaredoxin"/>
    <property type="match status" value="1"/>
</dbReference>
<feature type="domain" description="DSBA-like thioredoxin" evidence="1">
    <location>
        <begin position="7"/>
        <end position="208"/>
    </location>
</feature>
<evidence type="ECO:0000259" key="1">
    <source>
        <dbReference type="Pfam" id="PF01323"/>
    </source>
</evidence>
<name>A0A1G7YPU2_9FLAO</name>
<dbReference type="STRING" id="178355.SAMN04488062_103283"/>
<proteinExistence type="predicted"/>
<dbReference type="PANTHER" id="PTHR13887:SF41">
    <property type="entry name" value="THIOREDOXIN SUPERFAMILY PROTEIN"/>
    <property type="match status" value="1"/>
</dbReference>
<dbReference type="GO" id="GO:0016491">
    <property type="term" value="F:oxidoreductase activity"/>
    <property type="evidence" value="ECO:0007669"/>
    <property type="project" value="InterPro"/>
</dbReference>
<dbReference type="Proteomes" id="UP000199274">
    <property type="component" value="Unassembled WGS sequence"/>
</dbReference>
<dbReference type="InterPro" id="IPR036249">
    <property type="entry name" value="Thioredoxin-like_sf"/>
</dbReference>
<dbReference type="SUPFAM" id="SSF52833">
    <property type="entry name" value="Thioredoxin-like"/>
    <property type="match status" value="1"/>
</dbReference>
<dbReference type="GO" id="GO:0016853">
    <property type="term" value="F:isomerase activity"/>
    <property type="evidence" value="ECO:0007669"/>
    <property type="project" value="UniProtKB-KW"/>
</dbReference>
<evidence type="ECO:0000313" key="3">
    <source>
        <dbReference type="Proteomes" id="UP000199274"/>
    </source>
</evidence>
<gene>
    <name evidence="2" type="ORF">SAMN04488062_103283</name>
</gene>
<keyword evidence="2" id="KW-0413">Isomerase</keyword>
<dbReference type="EMBL" id="FNDB01000003">
    <property type="protein sequence ID" value="SDG98533.1"/>
    <property type="molecule type" value="Genomic_DNA"/>
</dbReference>
<dbReference type="AlphaFoldDB" id="A0A1G7YPU2"/>
<dbReference type="CDD" id="cd03024">
    <property type="entry name" value="DsbA_FrnE"/>
    <property type="match status" value="1"/>
</dbReference>
<dbReference type="InterPro" id="IPR001853">
    <property type="entry name" value="DSBA-like_thioredoxin_dom"/>
</dbReference>
<sequence length="238" mass="27012">MQNTLKIQIWSDIMCPFCYIGKRRIEGALQNFEHKDAVEIEWKSFQLDPRFIASPEDNMVEHLAEKYRKDSDWAQGMLDDMTQNAKNSGLDFHFEKAIMANSLHAHRLLHLAKKYNMANDLEELLFKAYLTDGKNINDLDTLKAFGLEVGLNAESINEVLHSNAYADEVQQDINEAQSIGVQGVPFFVFDNKYAVSGAQHVETFVKTLEKVWEEGKFEAKPTLLNTTDGNSCGIDGCN</sequence>
<protein>
    <submittedName>
        <fullName evidence="2">Predicted dithiol-disulfide isomerase, DsbA family</fullName>
    </submittedName>
</protein>
<organism evidence="2 3">
    <name type="scientific">Flavobacterium omnivorum</name>
    <dbReference type="NCBI Taxonomy" id="178355"/>
    <lineage>
        <taxon>Bacteria</taxon>
        <taxon>Pseudomonadati</taxon>
        <taxon>Bacteroidota</taxon>
        <taxon>Flavobacteriia</taxon>
        <taxon>Flavobacteriales</taxon>
        <taxon>Flavobacteriaceae</taxon>
        <taxon>Flavobacterium</taxon>
    </lineage>
</organism>
<reference evidence="3" key="1">
    <citation type="submission" date="2016-10" db="EMBL/GenBank/DDBJ databases">
        <authorList>
            <person name="Varghese N."/>
            <person name="Submissions S."/>
        </authorList>
    </citation>
    <scope>NUCLEOTIDE SEQUENCE [LARGE SCALE GENOMIC DNA]</scope>
    <source>
        <strain evidence="3">CGMCC 1.2747</strain>
    </source>
</reference>
<evidence type="ECO:0000313" key="2">
    <source>
        <dbReference type="EMBL" id="SDG98533.1"/>
    </source>
</evidence>